<feature type="transmembrane region" description="Helical" evidence="6">
    <location>
        <begin position="103"/>
        <end position="125"/>
    </location>
</feature>
<dbReference type="PROSITE" id="PS51257">
    <property type="entry name" value="PROKAR_LIPOPROTEIN"/>
    <property type="match status" value="1"/>
</dbReference>
<feature type="transmembrane region" description="Helical" evidence="6">
    <location>
        <begin position="378"/>
        <end position="397"/>
    </location>
</feature>
<evidence type="ECO:0000256" key="6">
    <source>
        <dbReference type="SAM" id="Phobius"/>
    </source>
</evidence>
<keyword evidence="4 6" id="KW-1133">Transmembrane helix</keyword>
<evidence type="ECO:0000256" key="5">
    <source>
        <dbReference type="ARBA" id="ARBA00023136"/>
    </source>
</evidence>
<dbReference type="EMBL" id="FQWX01000020">
    <property type="protein sequence ID" value="SHH11619.1"/>
    <property type="molecule type" value="Genomic_DNA"/>
</dbReference>
<dbReference type="CDD" id="cd17355">
    <property type="entry name" value="MFS_YcxA_like"/>
    <property type="match status" value="1"/>
</dbReference>
<dbReference type="OrthoDB" id="9814001at2"/>
<reference evidence="9" key="1">
    <citation type="submission" date="2016-11" db="EMBL/GenBank/DDBJ databases">
        <authorList>
            <person name="Varghese N."/>
            <person name="Submissions S."/>
        </authorList>
    </citation>
    <scope>NUCLEOTIDE SEQUENCE [LARGE SCALE GENOMIC DNA]</scope>
    <source>
        <strain evidence="9">DSM 2635</strain>
    </source>
</reference>
<feature type="transmembrane region" description="Helical" evidence="6">
    <location>
        <begin position="229"/>
        <end position="249"/>
    </location>
</feature>
<dbReference type="STRING" id="1121321.SAMN04488530_12010"/>
<dbReference type="Proteomes" id="UP000243255">
    <property type="component" value="Unassembled WGS sequence"/>
</dbReference>
<dbReference type="AlphaFoldDB" id="A0A1M5QD17"/>
<protein>
    <submittedName>
        <fullName evidence="8">Sugar phosphate permease</fullName>
    </submittedName>
</protein>
<feature type="transmembrane region" description="Helical" evidence="6">
    <location>
        <begin position="137"/>
        <end position="157"/>
    </location>
</feature>
<feature type="transmembrane region" description="Helical" evidence="6">
    <location>
        <begin position="317"/>
        <end position="338"/>
    </location>
</feature>
<dbReference type="RefSeq" id="WP_073126460.1">
    <property type="nucleotide sequence ID" value="NZ_BAABCH010000094.1"/>
</dbReference>
<feature type="transmembrane region" description="Helical" evidence="6">
    <location>
        <begin position="169"/>
        <end position="189"/>
    </location>
</feature>
<evidence type="ECO:0000259" key="7">
    <source>
        <dbReference type="PROSITE" id="PS50850"/>
    </source>
</evidence>
<evidence type="ECO:0000256" key="4">
    <source>
        <dbReference type="ARBA" id="ARBA00022989"/>
    </source>
</evidence>
<dbReference type="InterPro" id="IPR011701">
    <property type="entry name" value="MFS"/>
</dbReference>
<keyword evidence="2" id="KW-0813">Transport</keyword>
<dbReference type="PANTHER" id="PTHR11360">
    <property type="entry name" value="MONOCARBOXYLATE TRANSPORTER"/>
    <property type="match status" value="1"/>
</dbReference>
<feature type="transmembrane region" description="Helical" evidence="6">
    <location>
        <begin position="261"/>
        <end position="280"/>
    </location>
</feature>
<feature type="transmembrane region" description="Helical" evidence="6">
    <location>
        <begin position="292"/>
        <end position="311"/>
    </location>
</feature>
<feature type="transmembrane region" description="Helical" evidence="6">
    <location>
        <begin position="7"/>
        <end position="28"/>
    </location>
</feature>
<dbReference type="SUPFAM" id="SSF103473">
    <property type="entry name" value="MFS general substrate transporter"/>
    <property type="match status" value="1"/>
</dbReference>
<feature type="transmembrane region" description="Helical" evidence="6">
    <location>
        <begin position="80"/>
        <end position="97"/>
    </location>
</feature>
<dbReference type="PANTHER" id="PTHR11360:SF290">
    <property type="entry name" value="MONOCARBOXYLATE MFS PERMEASE"/>
    <property type="match status" value="1"/>
</dbReference>
<comment type="subcellular location">
    <subcellularLocation>
        <location evidence="1">Cell membrane</location>
        <topology evidence="1">Multi-pass membrane protein</topology>
    </subcellularLocation>
</comment>
<evidence type="ECO:0000256" key="1">
    <source>
        <dbReference type="ARBA" id="ARBA00004651"/>
    </source>
</evidence>
<organism evidence="8 9">
    <name type="scientific">Asaccharospora irregularis DSM 2635</name>
    <dbReference type="NCBI Taxonomy" id="1121321"/>
    <lineage>
        <taxon>Bacteria</taxon>
        <taxon>Bacillati</taxon>
        <taxon>Bacillota</taxon>
        <taxon>Clostridia</taxon>
        <taxon>Peptostreptococcales</taxon>
        <taxon>Peptostreptococcaceae</taxon>
        <taxon>Asaccharospora</taxon>
    </lineage>
</organism>
<evidence type="ECO:0000256" key="3">
    <source>
        <dbReference type="ARBA" id="ARBA00022692"/>
    </source>
</evidence>
<evidence type="ECO:0000313" key="9">
    <source>
        <dbReference type="Proteomes" id="UP000243255"/>
    </source>
</evidence>
<dbReference type="InterPro" id="IPR020846">
    <property type="entry name" value="MFS_dom"/>
</dbReference>
<dbReference type="InterPro" id="IPR036259">
    <property type="entry name" value="MFS_trans_sf"/>
</dbReference>
<dbReference type="InterPro" id="IPR050327">
    <property type="entry name" value="Proton-linked_MCT"/>
</dbReference>
<feature type="domain" description="Major facilitator superfamily (MFS) profile" evidence="7">
    <location>
        <begin position="10"/>
        <end position="405"/>
    </location>
</feature>
<evidence type="ECO:0000256" key="2">
    <source>
        <dbReference type="ARBA" id="ARBA00022448"/>
    </source>
</evidence>
<accession>A0A1M5QD17</accession>
<feature type="transmembrane region" description="Helical" evidence="6">
    <location>
        <begin position="48"/>
        <end position="68"/>
    </location>
</feature>
<feature type="transmembrane region" description="Helical" evidence="6">
    <location>
        <begin position="350"/>
        <end position="372"/>
    </location>
</feature>
<keyword evidence="3 6" id="KW-0812">Transmembrane</keyword>
<dbReference type="GO" id="GO:0005886">
    <property type="term" value="C:plasma membrane"/>
    <property type="evidence" value="ECO:0007669"/>
    <property type="project" value="UniProtKB-SubCell"/>
</dbReference>
<keyword evidence="5 6" id="KW-0472">Membrane</keyword>
<gene>
    <name evidence="8" type="ORF">SAMN04488530_12010</name>
</gene>
<keyword evidence="9" id="KW-1185">Reference proteome</keyword>
<dbReference type="GO" id="GO:0022857">
    <property type="term" value="F:transmembrane transporter activity"/>
    <property type="evidence" value="ECO:0007669"/>
    <property type="project" value="InterPro"/>
</dbReference>
<dbReference type="PROSITE" id="PS50850">
    <property type="entry name" value="MFS"/>
    <property type="match status" value="1"/>
</dbReference>
<name>A0A1M5QD17_9FIRM</name>
<dbReference type="Gene3D" id="1.20.1250.20">
    <property type="entry name" value="MFS general substrate transporter like domains"/>
    <property type="match status" value="2"/>
</dbReference>
<dbReference type="Pfam" id="PF07690">
    <property type="entry name" value="MFS_1"/>
    <property type="match status" value="1"/>
</dbReference>
<sequence length="412" mass="45189">MKTKNNFFYGWIVVICACIVMSTVYGIIFNTPGLFVKYISNDLGVSRSLISVQMALMTMTFAVISFFIGKKIDKIGIKNSMILGTVFASFGLIGFSFVESLPLFYICSVMTGIGMGFATSVPVNVLISKWFEEKSGLITGIVLSFTGVGGFLATQLINFLINTRSWRSAYMAVGLICLFVTLPIIIIFIKESPSSIGQQPYGESKNKNLKLDISGYTLKEIKNNKHFKSLLLGVFILNFINTGLLSHLPSFITDIGHSSNFAATINSIFLVGLMASKFLMGNLLDKIGGKKVFFIGSICFVIVFTLCTIGTSKPICIVFSIIFSIGSSLGTVSLPFLARDLYGKKDYASILGIITFVGMMGCSIASPFSGFINDTFNSYNIAWVIYGCLGATVYLFIKYAYKLRYNPEVIEK</sequence>
<evidence type="ECO:0000313" key="8">
    <source>
        <dbReference type="EMBL" id="SHH11619.1"/>
    </source>
</evidence>
<proteinExistence type="predicted"/>